<keyword evidence="5 7" id="KW-0539">Nucleus</keyword>
<dbReference type="SMART" id="SM00968">
    <property type="entry name" value="SMC_hinge"/>
    <property type="match status" value="1"/>
</dbReference>
<sequence>MNELIHQRGKKAAVEVVLRIKRGPNKDDDEMKDDEEVIQLRRTIAGGKSSAGGYSVNGNEVSRNEYELALRKVGVLSSTKNFAVGQGDVDTLARSSEQQLGSILEEVSGSSPLRTEYENAKANKEALEIQCDEAVKAKKEVARAAREAKAEEREAQTWRSLVNEADTMKRELILLELIQYARTLEERKKKIIACESALEELKSSEIEANQRLQALEDSTVHDEHALAALRQRTIQARSTRLGLQAQLSATKKQLKQSELDMASMQQKLNHDQDQLNTIRNNLASLESHLAQSDQVTPAAELFEHSDELRSEFSRASEQLGAIALDTEAAERAAIRAHINLNDFTRRVEALRHDLELCRSRCAQALIQPTQPSSQNFLVVEDDDAQEISPSQQEKQKSILVRQLATAKIEETNKAKALEAKLDQVAQAKQSIREDIEQLGTNTYQSFDFGARRIDRLQTALGKHRVLGRLLDVCKPSQRKYDKALAAAMGSLTEAIVVDSRSTAVQCVSILRDHRLGFASFLPADALRLGDEAQLARTDDILRTLGHGYKLAKDLVVLNTLENENIDESNDREGAIRRALDLALEGTVVADDLKSARVLRYDQPPPGLIKVVTLSGAVVTAGAMTGGAPPRAQRAAVNSWRRADIERLDGERKQLMSELEAARRKRRALEDIDLPQLERKLAAQQALKAAQLHETNQREERQRVENERLIRAQNLYEAAQNSDEYAQLVIVATFADARLEELRQGSLSSAEKRILNPLAQRFDLDLDDLLGAAAARGLRRGYASYAANEIVTSQMQTARTKAKVRAQAEYEKRRLAELEAGIQARQQSHLPQLEATLNTIRSKYNQLEISCTEASETLTTVEEDEQAAIRKNDNDTRRAPLAEARQDAIDQLRAALQKKSQHEKVVREFDAKIKATMAQARLDHIRVPLQQNDDENEEFDLNAAEAELFSRGNDDDDSDEEEEDALQKRRRARRAELDKIEARAQKLAPNMKASERCEALADELKAADAIGKALRDAARSAAAIFEDIKQRRRTLFSSCLDSVASRLATLYAELTSSSRHPTGGAASLAPLDADEPYLAGLAFHATPPSKRFCDIHQLSGGERALASLALLFAIHDVHQAPFLLLDEVDANLDASNLHQLAAFAASRTHTQIVAVTHKEPFYVHAQFLVGVAKDVQSAASLAFSLDLAARFDNMNINDGDRSSPLANADAAGGAPSPTPSSSSSSSSKKSSRSSDDEDDDL</sequence>
<dbReference type="InterPro" id="IPR003395">
    <property type="entry name" value="RecF/RecN/SMC_N"/>
</dbReference>
<evidence type="ECO:0000313" key="11">
    <source>
        <dbReference type="EMBL" id="CAE0373377.1"/>
    </source>
</evidence>
<keyword evidence="3" id="KW-0498">Mitosis</keyword>
<feature type="coiled-coil region" evidence="8">
    <location>
        <begin position="117"/>
        <end position="161"/>
    </location>
</feature>
<evidence type="ECO:0000256" key="3">
    <source>
        <dbReference type="ARBA" id="ARBA00022776"/>
    </source>
</evidence>
<protein>
    <recommendedName>
        <fullName evidence="7">Structural maintenance of chromosomes protein</fullName>
    </recommendedName>
</protein>
<dbReference type="Gene3D" id="3.30.70.1620">
    <property type="match status" value="1"/>
</dbReference>
<feature type="region of interest" description="Disordered" evidence="9">
    <location>
        <begin position="948"/>
        <end position="969"/>
    </location>
</feature>
<feature type="coiled-coil region" evidence="8">
    <location>
        <begin position="400"/>
        <end position="441"/>
    </location>
</feature>
<comment type="similarity">
    <text evidence="7">Belongs to the SMC family.</text>
</comment>
<evidence type="ECO:0000256" key="2">
    <source>
        <dbReference type="ARBA" id="ARBA00022618"/>
    </source>
</evidence>
<dbReference type="PANTHER" id="PTHR18937:SF12">
    <property type="entry name" value="STRUCTURAL MAINTENANCE OF CHROMOSOMES PROTEIN"/>
    <property type="match status" value="1"/>
</dbReference>
<feature type="compositionally biased region" description="Acidic residues" evidence="9">
    <location>
        <begin position="953"/>
        <end position="963"/>
    </location>
</feature>
<dbReference type="GO" id="GO:0003677">
    <property type="term" value="F:DNA binding"/>
    <property type="evidence" value="ECO:0007669"/>
    <property type="project" value="TreeGrafter"/>
</dbReference>
<evidence type="ECO:0000256" key="6">
    <source>
        <dbReference type="ARBA" id="ARBA00023306"/>
    </source>
</evidence>
<feature type="coiled-coil region" evidence="8">
    <location>
        <begin position="247"/>
        <end position="288"/>
    </location>
</feature>
<dbReference type="GO" id="GO:0016887">
    <property type="term" value="F:ATP hydrolysis activity"/>
    <property type="evidence" value="ECO:0007669"/>
    <property type="project" value="InterPro"/>
</dbReference>
<dbReference type="SUPFAM" id="SSF75553">
    <property type="entry name" value="Smc hinge domain"/>
    <property type="match status" value="1"/>
</dbReference>
<dbReference type="Gene3D" id="1.20.1060.20">
    <property type="match status" value="1"/>
</dbReference>
<evidence type="ECO:0000256" key="7">
    <source>
        <dbReference type="PIRNR" id="PIRNR005719"/>
    </source>
</evidence>
<keyword evidence="4 8" id="KW-0175">Coiled coil</keyword>
<feature type="coiled-coil region" evidence="8">
    <location>
        <begin position="644"/>
        <end position="706"/>
    </location>
</feature>
<proteinExistence type="inferred from homology"/>
<dbReference type="PANTHER" id="PTHR18937">
    <property type="entry name" value="STRUCTURAL MAINTENANCE OF CHROMOSOMES SMC FAMILY MEMBER"/>
    <property type="match status" value="1"/>
</dbReference>
<dbReference type="InterPro" id="IPR027417">
    <property type="entry name" value="P-loop_NTPase"/>
</dbReference>
<dbReference type="GO" id="GO:0008278">
    <property type="term" value="C:cohesin complex"/>
    <property type="evidence" value="ECO:0007669"/>
    <property type="project" value="TreeGrafter"/>
</dbReference>
<dbReference type="GO" id="GO:0051301">
    <property type="term" value="P:cell division"/>
    <property type="evidence" value="ECO:0007669"/>
    <property type="project" value="UniProtKB-KW"/>
</dbReference>
<evidence type="ECO:0000256" key="4">
    <source>
        <dbReference type="ARBA" id="ARBA00023054"/>
    </source>
</evidence>
<comment type="subcellular location">
    <subcellularLocation>
        <location evidence="1 7">Nucleus</location>
    </subcellularLocation>
</comment>
<dbReference type="Pfam" id="PF06470">
    <property type="entry name" value="SMC_hinge"/>
    <property type="match status" value="1"/>
</dbReference>
<organism evidence="11">
    <name type="scientific">Aureoumbra lagunensis</name>
    <dbReference type="NCBI Taxonomy" id="44058"/>
    <lineage>
        <taxon>Eukaryota</taxon>
        <taxon>Sar</taxon>
        <taxon>Stramenopiles</taxon>
        <taxon>Ochrophyta</taxon>
        <taxon>Pelagophyceae</taxon>
        <taxon>Pelagomonadales</taxon>
        <taxon>Aureoumbra</taxon>
    </lineage>
</organism>
<name>A0A7S3K3K8_9STRA</name>
<gene>
    <name evidence="11" type="ORF">ALAG00032_LOCUS14178</name>
</gene>
<keyword evidence="2" id="KW-0132">Cell division</keyword>
<feature type="region of interest" description="Disordered" evidence="9">
    <location>
        <begin position="1198"/>
        <end position="1240"/>
    </location>
</feature>
<dbReference type="Pfam" id="PF02463">
    <property type="entry name" value="SMC_N"/>
    <property type="match status" value="1"/>
</dbReference>
<dbReference type="InterPro" id="IPR010935">
    <property type="entry name" value="SMC_hinge"/>
</dbReference>
<reference evidence="11" key="1">
    <citation type="submission" date="2021-01" db="EMBL/GenBank/DDBJ databases">
        <authorList>
            <person name="Corre E."/>
            <person name="Pelletier E."/>
            <person name="Niang G."/>
            <person name="Scheremetjew M."/>
            <person name="Finn R."/>
            <person name="Kale V."/>
            <person name="Holt S."/>
            <person name="Cochrane G."/>
            <person name="Meng A."/>
            <person name="Brown T."/>
            <person name="Cohen L."/>
        </authorList>
    </citation>
    <scope>NUCLEOTIDE SEQUENCE</scope>
    <source>
        <strain evidence="11">CCMP1510</strain>
    </source>
</reference>
<feature type="domain" description="SMC hinge" evidence="10">
    <location>
        <begin position="463"/>
        <end position="599"/>
    </location>
</feature>
<dbReference type="GO" id="GO:0007062">
    <property type="term" value="P:sister chromatid cohesion"/>
    <property type="evidence" value="ECO:0007669"/>
    <property type="project" value="TreeGrafter"/>
</dbReference>
<dbReference type="GO" id="GO:0005524">
    <property type="term" value="F:ATP binding"/>
    <property type="evidence" value="ECO:0007669"/>
    <property type="project" value="InterPro"/>
</dbReference>
<evidence type="ECO:0000256" key="1">
    <source>
        <dbReference type="ARBA" id="ARBA00004123"/>
    </source>
</evidence>
<dbReference type="AlphaFoldDB" id="A0A7S3K3K8"/>
<dbReference type="InterPro" id="IPR024704">
    <property type="entry name" value="SMC"/>
</dbReference>
<keyword evidence="6" id="KW-0131">Cell cycle</keyword>
<dbReference type="InterPro" id="IPR036277">
    <property type="entry name" value="SMC_hinge_sf"/>
</dbReference>
<dbReference type="PIRSF" id="PIRSF005719">
    <property type="entry name" value="SMC"/>
    <property type="match status" value="1"/>
</dbReference>
<accession>A0A7S3K3K8</accession>
<evidence type="ECO:0000259" key="10">
    <source>
        <dbReference type="SMART" id="SM00968"/>
    </source>
</evidence>
<evidence type="ECO:0000256" key="5">
    <source>
        <dbReference type="ARBA" id="ARBA00023242"/>
    </source>
</evidence>
<dbReference type="Gene3D" id="3.40.50.300">
    <property type="entry name" value="P-loop containing nucleotide triphosphate hydrolases"/>
    <property type="match status" value="2"/>
</dbReference>
<evidence type="ECO:0000256" key="8">
    <source>
        <dbReference type="SAM" id="Coils"/>
    </source>
</evidence>
<dbReference type="EMBL" id="HBIJ01021841">
    <property type="protein sequence ID" value="CAE0373377.1"/>
    <property type="molecule type" value="Transcribed_RNA"/>
</dbReference>
<dbReference type="GO" id="GO:0005634">
    <property type="term" value="C:nucleus"/>
    <property type="evidence" value="ECO:0007669"/>
    <property type="project" value="UniProtKB-SubCell"/>
</dbReference>
<evidence type="ECO:0000256" key="9">
    <source>
        <dbReference type="SAM" id="MobiDB-lite"/>
    </source>
</evidence>
<dbReference type="SUPFAM" id="SSF52540">
    <property type="entry name" value="P-loop containing nucleoside triphosphate hydrolases"/>
    <property type="match status" value="1"/>
</dbReference>